<evidence type="ECO:0000259" key="7">
    <source>
        <dbReference type="PROSITE" id="PS50927"/>
    </source>
</evidence>
<dbReference type="InterPro" id="IPR036426">
    <property type="entry name" value="Bulb-type_lectin_dom_sf"/>
</dbReference>
<evidence type="ECO:0000259" key="8">
    <source>
        <dbReference type="PROSITE" id="PS50948"/>
    </source>
</evidence>
<feature type="chain" id="PRO_5022740250" evidence="6">
    <location>
        <begin position="20"/>
        <end position="457"/>
    </location>
</feature>
<comment type="caution">
    <text evidence="9">The sequence shown here is derived from an EMBL/GenBank/DDBJ whole genome shotgun (WGS) entry which is preliminary data.</text>
</comment>
<evidence type="ECO:0000313" key="9">
    <source>
        <dbReference type="EMBL" id="GER55744.1"/>
    </source>
</evidence>
<accession>A0A5A7RF08</accession>
<feature type="signal peptide" evidence="6">
    <location>
        <begin position="1"/>
        <end position="19"/>
    </location>
</feature>
<sequence>MKIHVICILLTNIFVQLQSLSLSEIKVGYQVTIAIPTVYTRGFQGRAFLIGADQKTEPFFRAAVSIEAGENEKYSCSIDVFLGEVKVWSSGHLSRFYAVEKCVLELTENGDLRLKGEKELIGWRSGTPGQGVKRLLLLRTGNLVLVDESSLIKWQSFNFPTDVMLWGQRLSSRTWLTSFPMNSTLFYSLEIQHDKLVLYLNFGKSKYSYWEYRPNDERGVTFAMLSSNGLGLFNGSHKFVEIRSNDREPVRFMSLDNRTGNLIFYRYSEENKKFEASYRALDSTCDLPLACGPYGFCYSSGSCSCIGGFDCKNENLEGLCGEKSTGVEMLELRGAVSVLRSASSGGNIGRDECAKSCLNDCKCLAVGYDGNFGECFLYEVARGIKQVEKRGEVVYMVKVPKGVVVHNGHDKNSGLKKWVIVVVGLVDGLIILIVLGGIGCYVILKRRRNLPGRGQGT</sequence>
<feature type="transmembrane region" description="Helical" evidence="5">
    <location>
        <begin position="418"/>
        <end position="444"/>
    </location>
</feature>
<keyword evidence="3" id="KW-1015">Disulfide bond</keyword>
<evidence type="ECO:0000256" key="6">
    <source>
        <dbReference type="SAM" id="SignalP"/>
    </source>
</evidence>
<dbReference type="AlphaFoldDB" id="A0A5A7RF08"/>
<dbReference type="SMART" id="SM00108">
    <property type="entry name" value="B_lectin"/>
    <property type="match status" value="1"/>
</dbReference>
<dbReference type="Gene3D" id="2.90.10.10">
    <property type="entry name" value="Bulb-type lectin domain"/>
    <property type="match status" value="1"/>
</dbReference>
<dbReference type="CDD" id="cd01098">
    <property type="entry name" value="PAN_AP_plant"/>
    <property type="match status" value="1"/>
</dbReference>
<dbReference type="Pfam" id="PF01453">
    <property type="entry name" value="B_lectin"/>
    <property type="match status" value="1"/>
</dbReference>
<keyword evidence="5" id="KW-0472">Membrane</keyword>
<evidence type="ECO:0000256" key="2">
    <source>
        <dbReference type="ARBA" id="ARBA00022729"/>
    </source>
</evidence>
<dbReference type="InterPro" id="IPR035446">
    <property type="entry name" value="SLSG/EP1"/>
</dbReference>
<reference evidence="10" key="1">
    <citation type="journal article" date="2019" name="Curr. Biol.">
        <title>Genome Sequence of Striga asiatica Provides Insight into the Evolution of Plant Parasitism.</title>
        <authorList>
            <person name="Yoshida S."/>
            <person name="Kim S."/>
            <person name="Wafula E.K."/>
            <person name="Tanskanen J."/>
            <person name="Kim Y.M."/>
            <person name="Honaas L."/>
            <person name="Yang Z."/>
            <person name="Spallek T."/>
            <person name="Conn C.E."/>
            <person name="Ichihashi Y."/>
            <person name="Cheong K."/>
            <person name="Cui S."/>
            <person name="Der J.P."/>
            <person name="Gundlach H."/>
            <person name="Jiao Y."/>
            <person name="Hori C."/>
            <person name="Ishida J.K."/>
            <person name="Kasahara H."/>
            <person name="Kiba T."/>
            <person name="Kim M.S."/>
            <person name="Koo N."/>
            <person name="Laohavisit A."/>
            <person name="Lee Y.H."/>
            <person name="Lumba S."/>
            <person name="McCourt P."/>
            <person name="Mortimer J.C."/>
            <person name="Mutuku J.M."/>
            <person name="Nomura T."/>
            <person name="Sasaki-Sekimoto Y."/>
            <person name="Seto Y."/>
            <person name="Wang Y."/>
            <person name="Wakatake T."/>
            <person name="Sakakibara H."/>
            <person name="Demura T."/>
            <person name="Yamaguchi S."/>
            <person name="Yoneyama K."/>
            <person name="Manabe R.I."/>
            <person name="Nelson D.C."/>
            <person name="Schulman A.H."/>
            <person name="Timko M.P."/>
            <person name="dePamphilis C.W."/>
            <person name="Choi D."/>
            <person name="Shirasu K."/>
        </authorList>
    </citation>
    <scope>NUCLEOTIDE SEQUENCE [LARGE SCALE GENOMIC DNA]</scope>
    <source>
        <strain evidence="10">cv. UVA1</strain>
    </source>
</reference>
<feature type="domain" description="Apple" evidence="8">
    <location>
        <begin position="320"/>
        <end position="399"/>
    </location>
</feature>
<name>A0A5A7RF08_STRAF</name>
<dbReference type="PANTHER" id="PTHR47976:SF120">
    <property type="entry name" value="G-TYPE LECTIN S-RECEPTOR-LIKE SERINE_THREONINE-PROTEIN KINASE SD2-5"/>
    <property type="match status" value="1"/>
</dbReference>
<dbReference type="Pfam" id="PF00954">
    <property type="entry name" value="S_locus_glycop"/>
    <property type="match status" value="1"/>
</dbReference>
<keyword evidence="4" id="KW-0325">Glycoprotein</keyword>
<feature type="domain" description="Bulb-type lectin" evidence="7">
    <location>
        <begin position="23"/>
        <end position="158"/>
    </location>
</feature>
<dbReference type="InterPro" id="IPR000858">
    <property type="entry name" value="S_locus_glycoprot_dom"/>
</dbReference>
<dbReference type="SUPFAM" id="SSF51110">
    <property type="entry name" value="alpha-D-mannose-specific plant lectins"/>
    <property type="match status" value="1"/>
</dbReference>
<dbReference type="PROSITE" id="PS50948">
    <property type="entry name" value="PAN"/>
    <property type="match status" value="1"/>
</dbReference>
<gene>
    <name evidence="9" type="ORF">STAS_33430</name>
</gene>
<comment type="function">
    <text evidence="1">Involved in sporophytic self-incompatibility system (the inability of flowering plants to achieve self-fertilization).</text>
</comment>
<protein>
    <submittedName>
        <fullName evidence="9">Curculin-like lectin family protein</fullName>
    </submittedName>
</protein>
<proteinExistence type="predicted"/>
<dbReference type="GO" id="GO:0030246">
    <property type="term" value="F:carbohydrate binding"/>
    <property type="evidence" value="ECO:0007669"/>
    <property type="project" value="UniProtKB-KW"/>
</dbReference>
<keyword evidence="5" id="KW-0812">Transmembrane</keyword>
<dbReference type="PROSITE" id="PS50927">
    <property type="entry name" value="BULB_LECTIN"/>
    <property type="match status" value="1"/>
</dbReference>
<dbReference type="SMART" id="SM00473">
    <property type="entry name" value="PAN_AP"/>
    <property type="match status" value="1"/>
</dbReference>
<keyword evidence="9" id="KW-0430">Lectin</keyword>
<evidence type="ECO:0000256" key="5">
    <source>
        <dbReference type="SAM" id="Phobius"/>
    </source>
</evidence>
<organism evidence="9 10">
    <name type="scientific">Striga asiatica</name>
    <name type="common">Asiatic witchweed</name>
    <name type="synonym">Buchnera asiatica</name>
    <dbReference type="NCBI Taxonomy" id="4170"/>
    <lineage>
        <taxon>Eukaryota</taxon>
        <taxon>Viridiplantae</taxon>
        <taxon>Streptophyta</taxon>
        <taxon>Embryophyta</taxon>
        <taxon>Tracheophyta</taxon>
        <taxon>Spermatophyta</taxon>
        <taxon>Magnoliopsida</taxon>
        <taxon>eudicotyledons</taxon>
        <taxon>Gunneridae</taxon>
        <taxon>Pentapetalae</taxon>
        <taxon>asterids</taxon>
        <taxon>lamiids</taxon>
        <taxon>Lamiales</taxon>
        <taxon>Orobanchaceae</taxon>
        <taxon>Buchnereae</taxon>
        <taxon>Striga</taxon>
    </lineage>
</organism>
<dbReference type="InterPro" id="IPR051343">
    <property type="entry name" value="G-type_lectin_kinases/EP1-like"/>
</dbReference>
<dbReference type="OrthoDB" id="740822at2759"/>
<dbReference type="InterPro" id="IPR003609">
    <property type="entry name" value="Pan_app"/>
</dbReference>
<keyword evidence="5" id="KW-1133">Transmembrane helix</keyword>
<evidence type="ECO:0000256" key="4">
    <source>
        <dbReference type="ARBA" id="ARBA00023180"/>
    </source>
</evidence>
<dbReference type="InterPro" id="IPR001480">
    <property type="entry name" value="Bulb-type_lectin_dom"/>
</dbReference>
<evidence type="ECO:0000256" key="3">
    <source>
        <dbReference type="ARBA" id="ARBA00023157"/>
    </source>
</evidence>
<dbReference type="Pfam" id="PF00024">
    <property type="entry name" value="PAN_1"/>
    <property type="match status" value="1"/>
</dbReference>
<evidence type="ECO:0000313" key="10">
    <source>
        <dbReference type="Proteomes" id="UP000325081"/>
    </source>
</evidence>
<dbReference type="PIRSF" id="PIRSF002686">
    <property type="entry name" value="SLG"/>
    <property type="match status" value="1"/>
</dbReference>
<evidence type="ECO:0000256" key="1">
    <source>
        <dbReference type="ARBA" id="ARBA00003061"/>
    </source>
</evidence>
<dbReference type="EMBL" id="BKCP01012181">
    <property type="protein sequence ID" value="GER55744.1"/>
    <property type="molecule type" value="Genomic_DNA"/>
</dbReference>
<keyword evidence="10" id="KW-1185">Reference proteome</keyword>
<dbReference type="Proteomes" id="UP000325081">
    <property type="component" value="Unassembled WGS sequence"/>
</dbReference>
<dbReference type="PANTHER" id="PTHR47976">
    <property type="entry name" value="G-TYPE LECTIN S-RECEPTOR-LIKE SERINE/THREONINE-PROTEIN KINASE SD2-5"/>
    <property type="match status" value="1"/>
</dbReference>
<keyword evidence="2 6" id="KW-0732">Signal</keyword>
<dbReference type="GO" id="GO:0048544">
    <property type="term" value="P:recognition of pollen"/>
    <property type="evidence" value="ECO:0007669"/>
    <property type="project" value="InterPro"/>
</dbReference>